<evidence type="ECO:0000256" key="1">
    <source>
        <dbReference type="ARBA" id="ARBA00022614"/>
    </source>
</evidence>
<dbReference type="SUPFAM" id="SSF52058">
    <property type="entry name" value="L domain-like"/>
    <property type="match status" value="1"/>
</dbReference>
<keyword evidence="2" id="KW-0677">Repeat</keyword>
<dbReference type="SMART" id="SM00369">
    <property type="entry name" value="LRR_TYP"/>
    <property type="match status" value="5"/>
</dbReference>
<name>A0A8K0G1F2_IGNLU</name>
<dbReference type="OrthoDB" id="72369at2759"/>
<evidence type="ECO:0000313" key="4">
    <source>
        <dbReference type="EMBL" id="KAF2888270.1"/>
    </source>
</evidence>
<dbReference type="InterPro" id="IPR001611">
    <property type="entry name" value="Leu-rich_rpt"/>
</dbReference>
<keyword evidence="3" id="KW-0732">Signal</keyword>
<feature type="signal peptide" evidence="3">
    <location>
        <begin position="1"/>
        <end position="24"/>
    </location>
</feature>
<feature type="chain" id="PRO_5035454673" evidence="3">
    <location>
        <begin position="25"/>
        <end position="400"/>
    </location>
</feature>
<dbReference type="PANTHER" id="PTHR24366:SF96">
    <property type="entry name" value="LEUCINE RICH REPEAT CONTAINING 53"/>
    <property type="match status" value="1"/>
</dbReference>
<reference evidence="4" key="1">
    <citation type="submission" date="2019-08" db="EMBL/GenBank/DDBJ databases">
        <title>The genome of the North American firefly Photinus pyralis.</title>
        <authorList>
            <consortium name="Photinus pyralis genome working group"/>
            <person name="Fallon T.R."/>
            <person name="Sander Lower S.E."/>
            <person name="Weng J.-K."/>
        </authorList>
    </citation>
    <scope>NUCLEOTIDE SEQUENCE</scope>
    <source>
        <strain evidence="4">TRF0915ILg1</strain>
        <tissue evidence="4">Whole body</tissue>
    </source>
</reference>
<evidence type="ECO:0000256" key="2">
    <source>
        <dbReference type="ARBA" id="ARBA00022737"/>
    </source>
</evidence>
<sequence>MNNLIIFNIIVVLFLIINIKIIKCEIEETPLCLKCSCTSDENGPEVDIDCTDDMLTLEFIYDQRNWINTTTNHTYYISTLNLKSSDLGDLRGQFPESNLTLLDFTDNLIRTIDDNYFAKLQNMSELVLTRNEIDRLKPDAFKGLRMDGDNYPLRSLKILKLNKNRLHTLHQDLFEHIEERLEVLDLSDNPFKVLDQQTTIAIGGIIYLKELYLGSTQIKKLPEHFLHTPKYLKVLDLSGNNFIEVPETLNDSHVLEVLYFNNNPIVNLTKDSGFPSISTLKVLHMCNMLELQLIGEKSMNGLTSLEEVHICNNNLLQEIDAGAFTREEFETEIWPPIKKLHLRDNKLTNLDRHLILHWENLNDLDLRFNPWTCECENEWMVDVLMPIYLNINETLAKTLQ</sequence>
<dbReference type="Gene3D" id="3.80.10.10">
    <property type="entry name" value="Ribonuclease Inhibitor"/>
    <property type="match status" value="3"/>
</dbReference>
<comment type="caution">
    <text evidence="4">The sequence shown here is derived from an EMBL/GenBank/DDBJ whole genome shotgun (WGS) entry which is preliminary data.</text>
</comment>
<protein>
    <submittedName>
        <fullName evidence="4">Uncharacterized protein</fullName>
    </submittedName>
</protein>
<keyword evidence="5" id="KW-1185">Reference proteome</keyword>
<dbReference type="PANTHER" id="PTHR24366">
    <property type="entry name" value="IG(IMMUNOGLOBULIN) AND LRR(LEUCINE RICH REPEAT) DOMAINS"/>
    <property type="match status" value="1"/>
</dbReference>
<accession>A0A8K0G1F2</accession>
<evidence type="ECO:0000313" key="5">
    <source>
        <dbReference type="Proteomes" id="UP000801492"/>
    </source>
</evidence>
<proteinExistence type="predicted"/>
<dbReference type="EMBL" id="VTPC01078629">
    <property type="protein sequence ID" value="KAF2888270.1"/>
    <property type="molecule type" value="Genomic_DNA"/>
</dbReference>
<dbReference type="InterPro" id="IPR032675">
    <property type="entry name" value="LRR_dom_sf"/>
</dbReference>
<dbReference type="Pfam" id="PF13855">
    <property type="entry name" value="LRR_8"/>
    <property type="match status" value="2"/>
</dbReference>
<dbReference type="Proteomes" id="UP000801492">
    <property type="component" value="Unassembled WGS sequence"/>
</dbReference>
<dbReference type="AlphaFoldDB" id="A0A8K0G1F2"/>
<dbReference type="InterPro" id="IPR003591">
    <property type="entry name" value="Leu-rich_rpt_typical-subtyp"/>
</dbReference>
<evidence type="ECO:0000256" key="3">
    <source>
        <dbReference type="SAM" id="SignalP"/>
    </source>
</evidence>
<gene>
    <name evidence="4" type="ORF">ILUMI_17902</name>
</gene>
<organism evidence="4 5">
    <name type="scientific">Ignelater luminosus</name>
    <name type="common">Cucubano</name>
    <name type="synonym">Pyrophorus luminosus</name>
    <dbReference type="NCBI Taxonomy" id="2038154"/>
    <lineage>
        <taxon>Eukaryota</taxon>
        <taxon>Metazoa</taxon>
        <taxon>Ecdysozoa</taxon>
        <taxon>Arthropoda</taxon>
        <taxon>Hexapoda</taxon>
        <taxon>Insecta</taxon>
        <taxon>Pterygota</taxon>
        <taxon>Neoptera</taxon>
        <taxon>Endopterygota</taxon>
        <taxon>Coleoptera</taxon>
        <taxon>Polyphaga</taxon>
        <taxon>Elateriformia</taxon>
        <taxon>Elateroidea</taxon>
        <taxon>Elateridae</taxon>
        <taxon>Agrypninae</taxon>
        <taxon>Pyrophorini</taxon>
        <taxon>Ignelater</taxon>
    </lineage>
</organism>
<keyword evidence="1" id="KW-0433">Leucine-rich repeat</keyword>